<dbReference type="SUPFAM" id="SSF47413">
    <property type="entry name" value="lambda repressor-like DNA-binding domains"/>
    <property type="match status" value="1"/>
</dbReference>
<dbReference type="EMBL" id="JAVDSJ010000002">
    <property type="protein sequence ID" value="MDR6583539.1"/>
    <property type="molecule type" value="Genomic_DNA"/>
</dbReference>
<proteinExistence type="predicted"/>
<sequence length="156" mass="17275">MSIDLCVFMNTIGERLKSERTRLGFNQTEFAAIGGVQRRAQLFYEQDERRPDAGYLQAVARLGVDVQFVVTGIRSGQALSLDEEQLLARFRNLDLMGKARLLGMVEGIGTSDASPPSQTHKRNIQMTIHGSVGQQITGDITAPQNIIMGRKKVKVK</sequence>
<organism evidence="2 3">
    <name type="scientific">Herbaspirillum frisingense</name>
    <dbReference type="NCBI Taxonomy" id="92645"/>
    <lineage>
        <taxon>Bacteria</taxon>
        <taxon>Pseudomonadati</taxon>
        <taxon>Pseudomonadota</taxon>
        <taxon>Betaproteobacteria</taxon>
        <taxon>Burkholderiales</taxon>
        <taxon>Oxalobacteraceae</taxon>
        <taxon>Herbaspirillum</taxon>
    </lineage>
</organism>
<feature type="domain" description="HTH cro/C1-type" evidence="1">
    <location>
        <begin position="16"/>
        <end position="69"/>
    </location>
</feature>
<evidence type="ECO:0000259" key="1">
    <source>
        <dbReference type="PROSITE" id="PS50943"/>
    </source>
</evidence>
<dbReference type="CDD" id="cd00093">
    <property type="entry name" value="HTH_XRE"/>
    <property type="match status" value="1"/>
</dbReference>
<dbReference type="SMART" id="SM00530">
    <property type="entry name" value="HTH_XRE"/>
    <property type="match status" value="1"/>
</dbReference>
<evidence type="ECO:0000313" key="2">
    <source>
        <dbReference type="EMBL" id="MDR6583539.1"/>
    </source>
</evidence>
<protein>
    <submittedName>
        <fullName evidence="2">Transcriptional regulator with XRE-family HTH domain</fullName>
    </submittedName>
</protein>
<accession>A0ABU1PC75</accession>
<dbReference type="Gene3D" id="1.10.260.40">
    <property type="entry name" value="lambda repressor-like DNA-binding domains"/>
    <property type="match status" value="1"/>
</dbReference>
<keyword evidence="3" id="KW-1185">Reference proteome</keyword>
<name>A0ABU1PC75_9BURK</name>
<dbReference type="Proteomes" id="UP001260715">
    <property type="component" value="Unassembled WGS sequence"/>
</dbReference>
<comment type="caution">
    <text evidence="2">The sequence shown here is derived from an EMBL/GenBank/DDBJ whole genome shotgun (WGS) entry which is preliminary data.</text>
</comment>
<gene>
    <name evidence="2" type="ORF">J2W50_001737</name>
</gene>
<dbReference type="InterPro" id="IPR001387">
    <property type="entry name" value="Cro/C1-type_HTH"/>
</dbReference>
<dbReference type="InterPro" id="IPR010982">
    <property type="entry name" value="Lambda_DNA-bd_dom_sf"/>
</dbReference>
<reference evidence="2 3" key="1">
    <citation type="submission" date="2023-07" db="EMBL/GenBank/DDBJ databases">
        <title>Sorghum-associated microbial communities from plants grown in Nebraska, USA.</title>
        <authorList>
            <person name="Schachtman D."/>
        </authorList>
    </citation>
    <scope>NUCLEOTIDE SEQUENCE [LARGE SCALE GENOMIC DNA]</scope>
    <source>
        <strain evidence="2 3">596</strain>
    </source>
</reference>
<dbReference type="PROSITE" id="PS50943">
    <property type="entry name" value="HTH_CROC1"/>
    <property type="match status" value="1"/>
</dbReference>
<dbReference type="RefSeq" id="WP_252696451.1">
    <property type="nucleotide sequence ID" value="NZ_JAVDSJ010000002.1"/>
</dbReference>
<evidence type="ECO:0000313" key="3">
    <source>
        <dbReference type="Proteomes" id="UP001260715"/>
    </source>
</evidence>